<dbReference type="WBParaSite" id="Csp11.Scaffold629.g9984.t1">
    <property type="protein sequence ID" value="Csp11.Scaffold629.g9984.t1"/>
    <property type="gene ID" value="Csp11.Scaffold629.g9984"/>
</dbReference>
<dbReference type="STRING" id="1561998.A0A1I7UJL6"/>
<evidence type="ECO:0000256" key="4">
    <source>
        <dbReference type="ARBA" id="ARBA00023136"/>
    </source>
</evidence>
<keyword evidence="2 5" id="KW-0812">Transmembrane</keyword>
<proteinExistence type="predicted"/>
<keyword evidence="4 5" id="KW-0472">Membrane</keyword>
<dbReference type="Gene3D" id="1.20.1070.10">
    <property type="entry name" value="Rhodopsin 7-helix transmembrane proteins"/>
    <property type="match status" value="1"/>
</dbReference>
<name>A0A1I7UJL6_9PELO</name>
<reference evidence="8" key="1">
    <citation type="submission" date="2016-11" db="UniProtKB">
        <authorList>
            <consortium name="WormBaseParasite"/>
        </authorList>
    </citation>
    <scope>IDENTIFICATION</scope>
</reference>
<dbReference type="CDD" id="cd14978">
    <property type="entry name" value="7tmA_FMRFamide_R-like"/>
    <property type="match status" value="1"/>
</dbReference>
<feature type="transmembrane region" description="Helical" evidence="5">
    <location>
        <begin position="371"/>
        <end position="390"/>
    </location>
</feature>
<feature type="transmembrane region" description="Helical" evidence="5">
    <location>
        <begin position="208"/>
        <end position="226"/>
    </location>
</feature>
<feature type="transmembrane region" description="Helical" evidence="5">
    <location>
        <begin position="173"/>
        <end position="202"/>
    </location>
</feature>
<dbReference type="GO" id="GO:0016020">
    <property type="term" value="C:membrane"/>
    <property type="evidence" value="ECO:0007669"/>
    <property type="project" value="UniProtKB-SubCell"/>
</dbReference>
<dbReference type="InterPro" id="IPR053326">
    <property type="entry name" value="GPCR1-like"/>
</dbReference>
<evidence type="ECO:0000256" key="3">
    <source>
        <dbReference type="ARBA" id="ARBA00022989"/>
    </source>
</evidence>
<evidence type="ECO:0000256" key="5">
    <source>
        <dbReference type="SAM" id="Phobius"/>
    </source>
</evidence>
<evidence type="ECO:0000256" key="1">
    <source>
        <dbReference type="ARBA" id="ARBA00004370"/>
    </source>
</evidence>
<keyword evidence="3 5" id="KW-1133">Transmembrane helix</keyword>
<organism evidence="7 8">
    <name type="scientific">Caenorhabditis tropicalis</name>
    <dbReference type="NCBI Taxonomy" id="1561998"/>
    <lineage>
        <taxon>Eukaryota</taxon>
        <taxon>Metazoa</taxon>
        <taxon>Ecdysozoa</taxon>
        <taxon>Nematoda</taxon>
        <taxon>Chromadorea</taxon>
        <taxon>Rhabditida</taxon>
        <taxon>Rhabditina</taxon>
        <taxon>Rhabditomorpha</taxon>
        <taxon>Rhabditoidea</taxon>
        <taxon>Rhabditidae</taxon>
        <taxon>Peloderinae</taxon>
        <taxon>Caenorhabditis</taxon>
    </lineage>
</organism>
<dbReference type="AlphaFoldDB" id="A0A1I7UJL6"/>
<feature type="transmembrane region" description="Helical" evidence="5">
    <location>
        <begin position="131"/>
        <end position="152"/>
    </location>
</feature>
<feature type="transmembrane region" description="Helical" evidence="5">
    <location>
        <begin position="317"/>
        <end position="343"/>
    </location>
</feature>
<dbReference type="PANTHER" id="PTHR47632:SF1">
    <property type="entry name" value="G-PROTEIN COUPLED RECEPTORS FAMILY 1 PROFILE DOMAIN-CONTAINING PROTEIN"/>
    <property type="match status" value="1"/>
</dbReference>
<evidence type="ECO:0000313" key="8">
    <source>
        <dbReference type="WBParaSite" id="Csp11.Scaffold629.g9984.t1"/>
    </source>
</evidence>
<dbReference type="eggNOG" id="ENOG502RYWX">
    <property type="taxonomic scope" value="Eukaryota"/>
</dbReference>
<dbReference type="InterPro" id="IPR017452">
    <property type="entry name" value="GPCR_Rhodpsn_7TM"/>
</dbReference>
<dbReference type="PANTHER" id="PTHR47632">
    <property type="entry name" value="FMRFAMIDE PEPTIDE RECEPTOR FAMILY-RELATED"/>
    <property type="match status" value="1"/>
</dbReference>
<accession>A0A1I7UJL6</accession>
<dbReference type="Pfam" id="PF10327">
    <property type="entry name" value="7TM_GPCR_Sri"/>
    <property type="match status" value="1"/>
</dbReference>
<dbReference type="Proteomes" id="UP000095282">
    <property type="component" value="Unplaced"/>
</dbReference>
<sequence>MQPVPLYPLISGYVLGYSTNFGANTHICMIVIIFLFIYQIGSMITCFVRKHQAIAATLKRYSMPPGMVAGMVLYVVVYTCSVPGIYSTLCVPEEEKMNHVEKNYPQYLSGFRSVPTFAICEPTSYFIKSVISFLIGGIIALLALIAVLSNIFRMLGILKTKISSSTYRKHRSAIYSLLAQFMTSSVIFVPPIIFVFVVLIGIDGAQTLAYMYVIGAPIIFPVAAVFQTSSVYFCVAAAVDCFIIVVLPESVKQLYCTPRRAKMTCTILMIMCSVYNIPHFFELEKVDCLDEHGLDSMQICPTDIRLDPAYYAIYYTYMYTTFLAIGPLTLLILLNVCVVFTVVTKGSADENGGKENGFEKRRHNIPNPRRLFFIFCNFTALMVNFMELIFNDPTMLVYFVDLSNLLVVVNGTANFFCYFIFGTSFRNTLKKIVLGSPAKRSAVLWINDQENKNQQTHALI</sequence>
<feature type="transmembrane region" description="Helical" evidence="5">
    <location>
        <begin position="68"/>
        <end position="89"/>
    </location>
</feature>
<feature type="transmembrane region" description="Helical" evidence="5">
    <location>
        <begin position="231"/>
        <end position="248"/>
    </location>
</feature>
<dbReference type="PROSITE" id="PS50262">
    <property type="entry name" value="G_PROTEIN_RECEP_F1_2"/>
    <property type="match status" value="1"/>
</dbReference>
<feature type="transmembrane region" description="Helical" evidence="5">
    <location>
        <begin position="396"/>
        <end position="421"/>
    </location>
</feature>
<dbReference type="InterPro" id="IPR019429">
    <property type="entry name" value="7TM_GPCR_serpentine_rcpt_Sri"/>
</dbReference>
<keyword evidence="7" id="KW-1185">Reference proteome</keyword>
<protein>
    <submittedName>
        <fullName evidence="8">G_PROTEIN_RECEP_F1_2 domain-containing protein</fullName>
    </submittedName>
</protein>
<dbReference type="SUPFAM" id="SSF81321">
    <property type="entry name" value="Family A G protein-coupled receptor-like"/>
    <property type="match status" value="1"/>
</dbReference>
<feature type="transmembrane region" description="Helical" evidence="5">
    <location>
        <begin position="23"/>
        <end position="48"/>
    </location>
</feature>
<feature type="domain" description="G-protein coupled receptors family 1 profile" evidence="6">
    <location>
        <begin position="149"/>
        <end position="418"/>
    </location>
</feature>
<comment type="subcellular location">
    <subcellularLocation>
        <location evidence="1">Membrane</location>
    </subcellularLocation>
</comment>
<evidence type="ECO:0000259" key="6">
    <source>
        <dbReference type="PROSITE" id="PS50262"/>
    </source>
</evidence>
<evidence type="ECO:0000256" key="2">
    <source>
        <dbReference type="ARBA" id="ARBA00022692"/>
    </source>
</evidence>
<evidence type="ECO:0000313" key="7">
    <source>
        <dbReference type="Proteomes" id="UP000095282"/>
    </source>
</evidence>